<keyword evidence="4" id="KW-0808">Transferase</keyword>
<dbReference type="SUPFAM" id="SSF52172">
    <property type="entry name" value="CheY-like"/>
    <property type="match status" value="1"/>
</dbReference>
<keyword evidence="3 11" id="KW-0597">Phosphoprotein</keyword>
<dbReference type="CDD" id="cd00130">
    <property type="entry name" value="PAS"/>
    <property type="match status" value="1"/>
</dbReference>
<evidence type="ECO:0000256" key="3">
    <source>
        <dbReference type="ARBA" id="ARBA00022553"/>
    </source>
</evidence>
<evidence type="ECO:0000256" key="2">
    <source>
        <dbReference type="ARBA" id="ARBA00012438"/>
    </source>
</evidence>
<dbReference type="InterPro" id="IPR003594">
    <property type="entry name" value="HATPase_dom"/>
</dbReference>
<dbReference type="FunFam" id="3.30.565.10:FF:000010">
    <property type="entry name" value="Sensor histidine kinase RcsC"/>
    <property type="match status" value="1"/>
</dbReference>
<dbReference type="Proteomes" id="UP000526501">
    <property type="component" value="Unassembled WGS sequence"/>
</dbReference>
<dbReference type="InterPro" id="IPR003661">
    <property type="entry name" value="HisK_dim/P_dom"/>
</dbReference>
<feature type="domain" description="Response regulatory" evidence="13">
    <location>
        <begin position="1164"/>
        <end position="1280"/>
    </location>
</feature>
<evidence type="ECO:0000256" key="7">
    <source>
        <dbReference type="ARBA" id="ARBA00022840"/>
    </source>
</evidence>
<dbReference type="FunFam" id="1.10.287.130:FF:000002">
    <property type="entry name" value="Two-component osmosensing histidine kinase"/>
    <property type="match status" value="1"/>
</dbReference>
<dbReference type="EMBL" id="JACHVC010000012">
    <property type="protein sequence ID" value="MBC2607351.1"/>
    <property type="molecule type" value="Genomic_DNA"/>
</dbReference>
<evidence type="ECO:0000256" key="6">
    <source>
        <dbReference type="ARBA" id="ARBA00022777"/>
    </source>
</evidence>
<dbReference type="CDD" id="cd00082">
    <property type="entry name" value="HisKA"/>
    <property type="match status" value="1"/>
</dbReference>
<keyword evidence="5" id="KW-0547">Nucleotide-binding</keyword>
<dbReference type="GO" id="GO:0005524">
    <property type="term" value="F:ATP binding"/>
    <property type="evidence" value="ECO:0007669"/>
    <property type="project" value="UniProtKB-KW"/>
</dbReference>
<dbReference type="Pfam" id="PF02518">
    <property type="entry name" value="HATPase_c"/>
    <property type="match status" value="1"/>
</dbReference>
<sequence length="1289" mass="142955">MAALVGLGSFLTAQVKAQDSVETQITSSSPEKISGVGQFWHYSQLETHKHKPLELDLTLDVLHYDPEWGNLWVRNEGIGAYLPLSGTPLEFASGNKIRMRGTMVPSLGLKSETLSIEVIEENTFPEPKLYSGKDADFSNADLQFAKAQGYVDRILFEDETHLAYDFIVGGQRLELRVLLEDTNLRPQIVGSFVSASGVIVLTRNSDPTLNSAAIWCDASTGLATAPELEEKISQAPRINISQLAEQKVGELVSLPSLVYSKVPEQPLIVRDETGQIAVSVEQESELERGDSVELFGYTAKNGAEWTLENATYRPINDSQIIPQQADSILHQFRLVEQVLELPLAEQSIGHSADLSGVLTYVDPHSRFVYLQDSTGGIRVNISTPLRSQPFVGESISVKGKIQEGNFTPEVVAESLQIAGYLPIPKPVKTNYEEAISGSLDSQWVQISAYLEEVEYENDWSHLLLSTPHGDFRAKLYKGDAAFEVGDTLELNGVLVTEVDKRKYFKAIHLYIPEQRFVRVAIPSLKNPFDLPLTDITSLRAYQAIGQANQYRHIQATVAHHDLGQTIYLNDGRDSLRVLSHTNQEFLPGDKVQVVGIPQRSSTGLYFRNAKIQKIGDSEALAPLYLGKKLPYLNLALDGQLISVEAKLVDTAVSNNQIRLFLQSGDSVIEASGKSSNFEAVMHRLIPGAKLGITGIYYIVFDEHSLPAESSILLRGENDVDILKYAPWWTPGRIGAALFICFAAVVAGGLWSLSLRRVIRTQTETIRQKAESERLLESQHQELIRNVSDFIYTLDFEGNFLSFNEAGEELTGYTQAESKSINIFALLGTRHALLVRNILRKGRYAPTMSLELQIHRKDGSPLWVEVNCGFVRKNKEAVYAFGIMRDIDARKQVEAELTRAKEKAEENTRAKSAFLATMSHELRTPMNGIIGMTDLLLGLELNKEAKEYSETIRDSANSLLVLLNDILDLSKAEAGKLTLDPHPFNLAEAIHQTTTLLGTTAKTKGIDLRSKVTESIPLELMGDAGKLRQVLLNLLGNAIKFTEQGFVSLKVELEDDAEDKLTYRFNITDTGIGIPPAAQTKLFNSFVQADNSHARRFGGTGLGLKISQEIVQLLGGEIGLESTEGQGSLFWFTAVFNKTSQQELPDTKEGKRKKKKLRWTGPAIKILVAEDMPINQKVTLLQLKKLGLDADLAEDGFQVLEMVKKKRYDVIFMDCQMPGMDGFEAAEKLRESRDNDRIFITALTANAMTGDRERCMEAGMDDYVAKPTRPDKLLKSLLKSIESSSESLAS</sequence>
<evidence type="ECO:0000313" key="17">
    <source>
        <dbReference type="Proteomes" id="UP000526501"/>
    </source>
</evidence>
<feature type="domain" description="Histidine kinase" evidence="12">
    <location>
        <begin position="916"/>
        <end position="1137"/>
    </location>
</feature>
<dbReference type="SMART" id="SM00086">
    <property type="entry name" value="PAC"/>
    <property type="match status" value="1"/>
</dbReference>
<evidence type="ECO:0000256" key="9">
    <source>
        <dbReference type="ARBA" id="ARBA00064003"/>
    </source>
</evidence>
<dbReference type="CDD" id="cd16922">
    <property type="entry name" value="HATPase_EvgS-ArcB-TorS-like"/>
    <property type="match status" value="1"/>
</dbReference>
<name>A0A7X1B869_9BACT</name>
<evidence type="ECO:0000313" key="16">
    <source>
        <dbReference type="EMBL" id="MBC2607351.1"/>
    </source>
</evidence>
<dbReference type="PROSITE" id="PS50113">
    <property type="entry name" value="PAC"/>
    <property type="match status" value="1"/>
</dbReference>
<dbReference type="Pfam" id="PF13426">
    <property type="entry name" value="PAS_9"/>
    <property type="match status" value="1"/>
</dbReference>
<dbReference type="SUPFAM" id="SSF55874">
    <property type="entry name" value="ATPase domain of HSP90 chaperone/DNA topoisomerase II/histidine kinase"/>
    <property type="match status" value="1"/>
</dbReference>
<dbReference type="PROSITE" id="PS50110">
    <property type="entry name" value="RESPONSE_REGULATORY"/>
    <property type="match status" value="1"/>
</dbReference>
<evidence type="ECO:0000256" key="4">
    <source>
        <dbReference type="ARBA" id="ARBA00022679"/>
    </source>
</evidence>
<dbReference type="Gene3D" id="1.10.287.130">
    <property type="match status" value="1"/>
</dbReference>
<evidence type="ECO:0000256" key="5">
    <source>
        <dbReference type="ARBA" id="ARBA00022741"/>
    </source>
</evidence>
<keyword evidence="7" id="KW-0067">ATP-binding</keyword>
<evidence type="ECO:0000256" key="8">
    <source>
        <dbReference type="ARBA" id="ARBA00023012"/>
    </source>
</evidence>
<dbReference type="SMART" id="SM00448">
    <property type="entry name" value="REC"/>
    <property type="match status" value="1"/>
</dbReference>
<dbReference type="Gene3D" id="3.40.50.2300">
    <property type="match status" value="1"/>
</dbReference>
<dbReference type="InterPro" id="IPR001610">
    <property type="entry name" value="PAC"/>
</dbReference>
<dbReference type="Pfam" id="PF00072">
    <property type="entry name" value="Response_reg"/>
    <property type="match status" value="1"/>
</dbReference>
<dbReference type="PROSITE" id="PS50109">
    <property type="entry name" value="HIS_KIN"/>
    <property type="match status" value="1"/>
</dbReference>
<evidence type="ECO:0000259" key="15">
    <source>
        <dbReference type="PROSITE" id="PS50113"/>
    </source>
</evidence>
<dbReference type="SMART" id="SM00091">
    <property type="entry name" value="PAS"/>
    <property type="match status" value="1"/>
</dbReference>
<dbReference type="InterPro" id="IPR004358">
    <property type="entry name" value="Sig_transdc_His_kin-like_C"/>
</dbReference>
<dbReference type="EC" id="2.7.13.3" evidence="2"/>
<feature type="domain" description="PAC" evidence="15">
    <location>
        <begin position="847"/>
        <end position="898"/>
    </location>
</feature>
<dbReference type="Gene3D" id="3.30.565.10">
    <property type="entry name" value="Histidine kinase-like ATPase, C-terminal domain"/>
    <property type="match status" value="1"/>
</dbReference>
<dbReference type="PRINTS" id="PR00344">
    <property type="entry name" value="BCTRLSENSOR"/>
</dbReference>
<dbReference type="InterPro" id="IPR005467">
    <property type="entry name" value="His_kinase_dom"/>
</dbReference>
<protein>
    <recommendedName>
        <fullName evidence="10">Sensory/regulatory protein RpfC</fullName>
        <ecNumber evidence="2">2.7.13.3</ecNumber>
    </recommendedName>
</protein>
<dbReference type="Pfam" id="PF00512">
    <property type="entry name" value="HisKA"/>
    <property type="match status" value="1"/>
</dbReference>
<dbReference type="InterPro" id="IPR000014">
    <property type="entry name" value="PAS"/>
</dbReference>
<dbReference type="SMART" id="SM00387">
    <property type="entry name" value="HATPase_c"/>
    <property type="match status" value="1"/>
</dbReference>
<keyword evidence="6" id="KW-0418">Kinase</keyword>
<dbReference type="InterPro" id="IPR011006">
    <property type="entry name" value="CheY-like_superfamily"/>
</dbReference>
<dbReference type="SUPFAM" id="SSF55785">
    <property type="entry name" value="PYP-like sensor domain (PAS domain)"/>
    <property type="match status" value="1"/>
</dbReference>
<keyword evidence="8" id="KW-0902">Two-component regulatory system</keyword>
<evidence type="ECO:0000259" key="12">
    <source>
        <dbReference type="PROSITE" id="PS50109"/>
    </source>
</evidence>
<reference evidence="16 17" key="1">
    <citation type="submission" date="2020-07" db="EMBL/GenBank/DDBJ databases">
        <authorList>
            <person name="Feng X."/>
        </authorList>
    </citation>
    <scope>NUCLEOTIDE SEQUENCE [LARGE SCALE GENOMIC DNA]</scope>
    <source>
        <strain evidence="16 17">JCM23202</strain>
    </source>
</reference>
<dbReference type="InterPro" id="IPR000700">
    <property type="entry name" value="PAS-assoc_C"/>
</dbReference>
<feature type="modified residue" description="4-aspartylphosphate" evidence="11">
    <location>
        <position position="1213"/>
    </location>
</feature>
<proteinExistence type="predicted"/>
<dbReference type="PANTHER" id="PTHR45339">
    <property type="entry name" value="HYBRID SIGNAL TRANSDUCTION HISTIDINE KINASE J"/>
    <property type="match status" value="1"/>
</dbReference>
<keyword evidence="17" id="KW-1185">Reference proteome</keyword>
<evidence type="ECO:0000259" key="14">
    <source>
        <dbReference type="PROSITE" id="PS50112"/>
    </source>
</evidence>
<accession>A0A7X1B869</accession>
<dbReference type="PANTHER" id="PTHR45339:SF1">
    <property type="entry name" value="HYBRID SIGNAL TRANSDUCTION HISTIDINE KINASE J"/>
    <property type="match status" value="1"/>
</dbReference>
<feature type="domain" description="PAS" evidence="14">
    <location>
        <begin position="775"/>
        <end position="816"/>
    </location>
</feature>
<evidence type="ECO:0000259" key="13">
    <source>
        <dbReference type="PROSITE" id="PS50110"/>
    </source>
</evidence>
<evidence type="ECO:0000256" key="10">
    <source>
        <dbReference type="ARBA" id="ARBA00068150"/>
    </source>
</evidence>
<comment type="catalytic activity">
    <reaction evidence="1">
        <text>ATP + protein L-histidine = ADP + protein N-phospho-L-histidine.</text>
        <dbReference type="EC" id="2.7.13.3"/>
    </reaction>
</comment>
<evidence type="ECO:0000256" key="1">
    <source>
        <dbReference type="ARBA" id="ARBA00000085"/>
    </source>
</evidence>
<comment type="subunit">
    <text evidence="9">At low DSF concentrations, interacts with RpfF.</text>
</comment>
<dbReference type="SUPFAM" id="SSF47384">
    <property type="entry name" value="Homodimeric domain of signal transducing histidine kinase"/>
    <property type="match status" value="1"/>
</dbReference>
<dbReference type="InterPro" id="IPR036890">
    <property type="entry name" value="HATPase_C_sf"/>
</dbReference>
<organism evidence="16 17">
    <name type="scientific">Pelagicoccus albus</name>
    <dbReference type="NCBI Taxonomy" id="415222"/>
    <lineage>
        <taxon>Bacteria</taxon>
        <taxon>Pseudomonadati</taxon>
        <taxon>Verrucomicrobiota</taxon>
        <taxon>Opitutia</taxon>
        <taxon>Puniceicoccales</taxon>
        <taxon>Pelagicoccaceae</taxon>
        <taxon>Pelagicoccus</taxon>
    </lineage>
</organism>
<dbReference type="NCBIfam" id="TIGR00229">
    <property type="entry name" value="sensory_box"/>
    <property type="match status" value="1"/>
</dbReference>
<dbReference type="PROSITE" id="PS50112">
    <property type="entry name" value="PAS"/>
    <property type="match status" value="1"/>
</dbReference>
<dbReference type="CDD" id="cd17546">
    <property type="entry name" value="REC_hyHK_CKI1_RcsC-like"/>
    <property type="match status" value="1"/>
</dbReference>
<dbReference type="InterPro" id="IPR001789">
    <property type="entry name" value="Sig_transdc_resp-reg_receiver"/>
</dbReference>
<gene>
    <name evidence="16" type="ORF">H5P27_14965</name>
</gene>
<dbReference type="RefSeq" id="WP_185661198.1">
    <property type="nucleotide sequence ID" value="NZ_CAWPOO010000012.1"/>
</dbReference>
<evidence type="ECO:0000256" key="11">
    <source>
        <dbReference type="PROSITE-ProRule" id="PRU00169"/>
    </source>
</evidence>
<comment type="caution">
    <text evidence="16">The sequence shown here is derived from an EMBL/GenBank/DDBJ whole genome shotgun (WGS) entry which is preliminary data.</text>
</comment>
<dbReference type="GO" id="GO:0000155">
    <property type="term" value="F:phosphorelay sensor kinase activity"/>
    <property type="evidence" value="ECO:0007669"/>
    <property type="project" value="InterPro"/>
</dbReference>
<dbReference type="InterPro" id="IPR036097">
    <property type="entry name" value="HisK_dim/P_sf"/>
</dbReference>
<dbReference type="InterPro" id="IPR035965">
    <property type="entry name" value="PAS-like_dom_sf"/>
</dbReference>
<dbReference type="SMART" id="SM00388">
    <property type="entry name" value="HisKA"/>
    <property type="match status" value="1"/>
</dbReference>
<dbReference type="Gene3D" id="3.30.450.20">
    <property type="entry name" value="PAS domain"/>
    <property type="match status" value="1"/>
</dbReference>